<dbReference type="InterPro" id="IPR011250">
    <property type="entry name" value="OMP/PagP_B-barrel"/>
</dbReference>
<feature type="compositionally biased region" description="Basic and acidic residues" evidence="1">
    <location>
        <begin position="136"/>
        <end position="146"/>
    </location>
</feature>
<keyword evidence="5" id="KW-1185">Reference proteome</keyword>
<dbReference type="EMBL" id="RQYF01000056">
    <property type="protein sequence ID" value="RRD89220.1"/>
    <property type="molecule type" value="Genomic_DNA"/>
</dbReference>
<keyword evidence="2" id="KW-0812">Transmembrane</keyword>
<gene>
    <name evidence="4" type="ORF">EII33_10415</name>
</gene>
<evidence type="ECO:0000256" key="1">
    <source>
        <dbReference type="SAM" id="MobiDB-lite"/>
    </source>
</evidence>
<dbReference type="AlphaFoldDB" id="A0A3P2A4S1"/>
<organism evidence="4 5">
    <name type="scientific">Prevotella heparinolytica</name>
    <dbReference type="NCBI Taxonomy" id="28113"/>
    <lineage>
        <taxon>Bacteria</taxon>
        <taxon>Pseudomonadati</taxon>
        <taxon>Bacteroidota</taxon>
        <taxon>Bacteroidia</taxon>
        <taxon>Bacteroidales</taxon>
        <taxon>Bacteroidaceae</taxon>
        <taxon>Bacteroides</taxon>
    </lineage>
</organism>
<evidence type="ECO:0000256" key="2">
    <source>
        <dbReference type="SAM" id="Phobius"/>
    </source>
</evidence>
<dbReference type="SUPFAM" id="SSF56925">
    <property type="entry name" value="OMPA-like"/>
    <property type="match status" value="1"/>
</dbReference>
<accession>A0A3P2A4S1</accession>
<dbReference type="RefSeq" id="WP_125239654.1">
    <property type="nucleotide sequence ID" value="NZ_DBFYXE010000095.1"/>
</dbReference>
<sequence length="420" mass="47188">MEDDLWIKKIKDRLDDYSEPLPASGWERLEKELSAYSGSPMKKMFLVHRWIMVAAAALLLTVSSISLWLLRSSVGEEIRQTSTPTLAFRPDFLPEQTKPATQTGSSTPAYRMAKNLMTMKQTEQSAISAQQIKNSIDSKEREETVSFERNNTPISDGQMPESRIKEEKAERYHPSGKDKTHIQPDKKSVSRRSNKGWAVGLYTGGLSLNNSVNNRDYMQVHPHNVINADRMALSFTATNVLAIPRGQSLIFKDGMPYLQHNARNIVSIDHKQPLSLGISVRKELYKGFSVESGVTYTYLSSDVTFEGSLDKLKQKLHYIGIPIRANWSFVNSKHFTAYISAGGSVEKCVYGKIGSENETVEPLQLSVTGAVGAQYNVNRRIGLYVEPGISYFFDDGSMIQTIRKENPCNFTLHAGIRLTY</sequence>
<dbReference type="Pfam" id="PF13568">
    <property type="entry name" value="OMP_b-brl_2"/>
    <property type="match status" value="1"/>
</dbReference>
<dbReference type="Proteomes" id="UP000279562">
    <property type="component" value="Unassembled WGS sequence"/>
</dbReference>
<proteinExistence type="predicted"/>
<keyword evidence="2" id="KW-0472">Membrane</keyword>
<protein>
    <submittedName>
        <fullName evidence="4">PorT family protein</fullName>
    </submittedName>
</protein>
<reference evidence="4 5" key="1">
    <citation type="submission" date="2018-11" db="EMBL/GenBank/DDBJ databases">
        <title>Genomes From Bacteria Associated with the Canine Oral Cavity: a Test Case for Automated Genome-Based Taxonomic Assignment.</title>
        <authorList>
            <person name="Coil D.A."/>
            <person name="Jospin G."/>
            <person name="Darling A.E."/>
            <person name="Wallis C."/>
            <person name="Davis I.J."/>
            <person name="Harris S."/>
            <person name="Eisen J.A."/>
            <person name="Holcombe L.J."/>
            <person name="O'Flynn C."/>
        </authorList>
    </citation>
    <scope>NUCLEOTIDE SEQUENCE [LARGE SCALE GENOMIC DNA]</scope>
    <source>
        <strain evidence="4 5">OH1047_COT-310</strain>
    </source>
</reference>
<comment type="caution">
    <text evidence="4">The sequence shown here is derived from an EMBL/GenBank/DDBJ whole genome shotgun (WGS) entry which is preliminary data.</text>
</comment>
<feature type="domain" description="Outer membrane protein beta-barrel" evidence="3">
    <location>
        <begin position="261"/>
        <end position="357"/>
    </location>
</feature>
<feature type="transmembrane region" description="Helical" evidence="2">
    <location>
        <begin position="50"/>
        <end position="70"/>
    </location>
</feature>
<name>A0A3P2A4S1_9BACE</name>
<evidence type="ECO:0000259" key="3">
    <source>
        <dbReference type="Pfam" id="PF13568"/>
    </source>
</evidence>
<keyword evidence="2" id="KW-1133">Transmembrane helix</keyword>
<feature type="region of interest" description="Disordered" evidence="1">
    <location>
        <begin position="133"/>
        <end position="190"/>
    </location>
</feature>
<feature type="compositionally biased region" description="Basic and acidic residues" evidence="1">
    <location>
        <begin position="162"/>
        <end position="188"/>
    </location>
</feature>
<evidence type="ECO:0000313" key="5">
    <source>
        <dbReference type="Proteomes" id="UP000279562"/>
    </source>
</evidence>
<dbReference type="InterPro" id="IPR025665">
    <property type="entry name" value="Beta-barrel_OMP_2"/>
</dbReference>
<evidence type="ECO:0000313" key="4">
    <source>
        <dbReference type="EMBL" id="RRD89220.1"/>
    </source>
</evidence>